<dbReference type="Pfam" id="PF02771">
    <property type="entry name" value="Acyl-CoA_dh_N"/>
    <property type="match status" value="1"/>
</dbReference>
<dbReference type="InterPro" id="IPR009100">
    <property type="entry name" value="AcylCoA_DH/oxidase_NM_dom_sf"/>
</dbReference>
<sequence length="106" mass="11534">MTQVFTSDAYDNPNRECTAHIITSDQEALEIAQQLTVEFAQEAAERNRDRRLPYTELEKLANSGLQGITVPKKYGGAGVSNVTLAEVIKLLSEADSSIGQIPILLG</sequence>
<evidence type="ECO:0000259" key="1">
    <source>
        <dbReference type="Pfam" id="PF02771"/>
    </source>
</evidence>
<comment type="caution">
    <text evidence="2">The sequence shown here is derived from an EMBL/GenBank/DDBJ whole genome shotgun (WGS) entry which is preliminary data.</text>
</comment>
<gene>
    <name evidence="2" type="ORF">H6G97_34830</name>
</gene>
<dbReference type="InterPro" id="IPR013786">
    <property type="entry name" value="AcylCoA_DH/ox_N"/>
</dbReference>
<feature type="domain" description="Acyl-CoA dehydrogenase/oxidase N-terminal" evidence="1">
    <location>
        <begin position="35"/>
        <end position="100"/>
    </location>
</feature>
<reference evidence="2 3" key="1">
    <citation type="journal article" date="2020" name="ISME J.">
        <title>Comparative genomics reveals insights into cyanobacterial evolution and habitat adaptation.</title>
        <authorList>
            <person name="Chen M.Y."/>
            <person name="Teng W.K."/>
            <person name="Zhao L."/>
            <person name="Hu C.X."/>
            <person name="Zhou Y.K."/>
            <person name="Han B.P."/>
            <person name="Song L.R."/>
            <person name="Shu W.S."/>
        </authorList>
    </citation>
    <scope>NUCLEOTIDE SEQUENCE [LARGE SCALE GENOMIC DNA]</scope>
    <source>
        <strain evidence="2 3">FACHB-838</strain>
    </source>
</reference>
<dbReference type="RefSeq" id="WP_190944907.1">
    <property type="nucleotide sequence ID" value="NZ_JACJSI010000159.1"/>
</dbReference>
<dbReference type="SUPFAM" id="SSF56645">
    <property type="entry name" value="Acyl-CoA dehydrogenase NM domain-like"/>
    <property type="match status" value="1"/>
</dbReference>
<accession>A0ABR8DY94</accession>
<name>A0ABR8DY94_9NOSO</name>
<keyword evidence="3" id="KW-1185">Reference proteome</keyword>
<dbReference type="Proteomes" id="UP000623440">
    <property type="component" value="Unassembled WGS sequence"/>
</dbReference>
<dbReference type="InterPro" id="IPR037069">
    <property type="entry name" value="AcylCoA_DH/ox_N_sf"/>
</dbReference>
<proteinExistence type="predicted"/>
<protein>
    <submittedName>
        <fullName evidence="2">Acyl-CoA dehydrogenase family protein</fullName>
    </submittedName>
</protein>
<evidence type="ECO:0000313" key="3">
    <source>
        <dbReference type="Proteomes" id="UP000623440"/>
    </source>
</evidence>
<dbReference type="Gene3D" id="1.10.540.10">
    <property type="entry name" value="Acyl-CoA dehydrogenase/oxidase, N-terminal domain"/>
    <property type="match status" value="1"/>
</dbReference>
<organism evidence="2 3">
    <name type="scientific">Nostoc flagelliforme FACHB-838</name>
    <dbReference type="NCBI Taxonomy" id="2692904"/>
    <lineage>
        <taxon>Bacteria</taxon>
        <taxon>Bacillati</taxon>
        <taxon>Cyanobacteriota</taxon>
        <taxon>Cyanophyceae</taxon>
        <taxon>Nostocales</taxon>
        <taxon>Nostocaceae</taxon>
        <taxon>Nostoc</taxon>
    </lineage>
</organism>
<dbReference type="EMBL" id="JACJSI010000159">
    <property type="protein sequence ID" value="MBD2534406.1"/>
    <property type="molecule type" value="Genomic_DNA"/>
</dbReference>
<evidence type="ECO:0000313" key="2">
    <source>
        <dbReference type="EMBL" id="MBD2534406.1"/>
    </source>
</evidence>